<dbReference type="Gene3D" id="3.30.1120.10">
    <property type="match status" value="1"/>
</dbReference>
<dbReference type="RefSeq" id="WP_317835856.1">
    <property type="nucleotide sequence ID" value="NZ_CP136920.1"/>
</dbReference>
<dbReference type="GO" id="GO:0004065">
    <property type="term" value="F:arylsulfatase activity"/>
    <property type="evidence" value="ECO:0007669"/>
    <property type="project" value="TreeGrafter"/>
</dbReference>
<evidence type="ECO:0000256" key="3">
    <source>
        <dbReference type="SAM" id="MobiDB-lite"/>
    </source>
</evidence>
<keyword evidence="2 5" id="KW-0378">Hydrolase</keyword>
<dbReference type="Pfam" id="PF00884">
    <property type="entry name" value="Sulfatase"/>
    <property type="match status" value="1"/>
</dbReference>
<comment type="similarity">
    <text evidence="1">Belongs to the sulfatase family.</text>
</comment>
<evidence type="ECO:0000259" key="4">
    <source>
        <dbReference type="Pfam" id="PF00884"/>
    </source>
</evidence>
<feature type="region of interest" description="Disordered" evidence="3">
    <location>
        <begin position="498"/>
        <end position="534"/>
    </location>
</feature>
<evidence type="ECO:0000256" key="2">
    <source>
        <dbReference type="ARBA" id="ARBA00022801"/>
    </source>
</evidence>
<feature type="compositionally biased region" description="Polar residues" evidence="3">
    <location>
        <begin position="498"/>
        <end position="507"/>
    </location>
</feature>
<reference evidence="5 6" key="1">
    <citation type="submission" date="2023-10" db="EMBL/GenBank/DDBJ databases">
        <title>Rubellicoccus peritrichatus gen. nov., sp. nov., isolated from an algae of coral reef tank.</title>
        <authorList>
            <person name="Luo J."/>
        </authorList>
    </citation>
    <scope>NUCLEOTIDE SEQUENCE [LARGE SCALE GENOMIC DNA]</scope>
    <source>
        <strain evidence="5 6">CR14</strain>
    </source>
</reference>
<proteinExistence type="inferred from homology"/>
<feature type="compositionally biased region" description="Basic and acidic residues" evidence="3">
    <location>
        <begin position="509"/>
        <end position="518"/>
    </location>
</feature>
<dbReference type="Gene3D" id="3.40.720.10">
    <property type="entry name" value="Alkaline Phosphatase, subunit A"/>
    <property type="match status" value="1"/>
</dbReference>
<dbReference type="InterPro" id="IPR000917">
    <property type="entry name" value="Sulfatase_N"/>
</dbReference>
<sequence>MRPLFYTLSLLCSLSICWSTPPNTEGKRPDIICILVDDMGYSDLGCYGGEIETPNLDRLASEGLRFTQFYNASKCEPTRASLMSGRYWPETGLGLKHGHTIGEVLQEADYTTFAIGKWHLDGHPMDRGFDHYFGHLSGASAFFPPLNPSFYLDRDKFSTNDAEFYTTDAFTDYAIEFIKNSKEEDPDKPFFLYLAYNAPHNPLQAPDEDIAKYRGKYLRGWDEIRKSRYERLLQLGIIKPGTKLSPQPNNIPDWDSLSPEQQDLEDLRMAVYAAMIDRLDQNIGRLMDYLKNAHLDNDLLVVFLSDNGGSPFSRTDANMLARNLLPGDARSNWEIGTAWANVSNTPFRLYKRNQHEGGIATPCIVWWSDNIESPGDITEQTAHIIDLLPTFMEVANIEEAELSEMDKNLAPLPGYSLLPILAGEERQPHEFIYFQLFDHRAIRSENWKLVAVDGKPWELYNLTEDRSETNDLSHENSAIAYSLDREWNRWWKQTTKRSYNSKRSVTATKDMRDDREGGAEYVPTTMPDRLKNKR</sequence>
<dbReference type="EMBL" id="CP136920">
    <property type="protein sequence ID" value="WOO43308.1"/>
    <property type="molecule type" value="Genomic_DNA"/>
</dbReference>
<dbReference type="Proteomes" id="UP001304300">
    <property type="component" value="Chromosome"/>
</dbReference>
<dbReference type="SUPFAM" id="SSF53649">
    <property type="entry name" value="Alkaline phosphatase-like"/>
    <property type="match status" value="1"/>
</dbReference>
<dbReference type="PANTHER" id="PTHR42693:SF53">
    <property type="entry name" value="ENDO-4-O-SULFATASE"/>
    <property type="match status" value="1"/>
</dbReference>
<organism evidence="5 6">
    <name type="scientific">Rubellicoccus peritrichatus</name>
    <dbReference type="NCBI Taxonomy" id="3080537"/>
    <lineage>
        <taxon>Bacteria</taxon>
        <taxon>Pseudomonadati</taxon>
        <taxon>Verrucomicrobiota</taxon>
        <taxon>Opitutia</taxon>
        <taxon>Puniceicoccales</taxon>
        <taxon>Cerasicoccaceae</taxon>
        <taxon>Rubellicoccus</taxon>
    </lineage>
</organism>
<dbReference type="CDD" id="cd16025">
    <property type="entry name" value="PAS_like"/>
    <property type="match status" value="1"/>
</dbReference>
<gene>
    <name evidence="5" type="ORF">RZN69_09415</name>
</gene>
<dbReference type="InterPro" id="IPR017850">
    <property type="entry name" value="Alkaline_phosphatase_core_sf"/>
</dbReference>
<keyword evidence="6" id="KW-1185">Reference proteome</keyword>
<evidence type="ECO:0000313" key="5">
    <source>
        <dbReference type="EMBL" id="WOO43308.1"/>
    </source>
</evidence>
<evidence type="ECO:0000256" key="1">
    <source>
        <dbReference type="ARBA" id="ARBA00008779"/>
    </source>
</evidence>
<dbReference type="AlphaFoldDB" id="A0AAQ3QX47"/>
<dbReference type="PANTHER" id="PTHR42693">
    <property type="entry name" value="ARYLSULFATASE FAMILY MEMBER"/>
    <property type="match status" value="1"/>
</dbReference>
<protein>
    <submittedName>
        <fullName evidence="5">Arylsulfatase</fullName>
        <ecNumber evidence="5">3.1.6.-</ecNumber>
    </submittedName>
</protein>
<accession>A0AAQ3QX47</accession>
<dbReference type="EC" id="3.1.6.-" evidence="5"/>
<evidence type="ECO:0000313" key="6">
    <source>
        <dbReference type="Proteomes" id="UP001304300"/>
    </source>
</evidence>
<dbReference type="KEGG" id="puo:RZN69_09415"/>
<feature type="domain" description="Sulfatase N-terminal" evidence="4">
    <location>
        <begin position="29"/>
        <end position="397"/>
    </location>
</feature>
<dbReference type="InterPro" id="IPR050738">
    <property type="entry name" value="Sulfatase"/>
</dbReference>
<name>A0AAQ3QX47_9BACT</name>